<feature type="compositionally biased region" description="Polar residues" evidence="1">
    <location>
        <begin position="22"/>
        <end position="33"/>
    </location>
</feature>
<name>A0A7X3K156_9BACL</name>
<dbReference type="AlphaFoldDB" id="A0A7X3K156"/>
<dbReference type="EMBL" id="RHLK01000015">
    <property type="protein sequence ID" value="MVP01765.1"/>
    <property type="molecule type" value="Genomic_DNA"/>
</dbReference>
<feature type="region of interest" description="Disordered" evidence="1">
    <location>
        <begin position="1"/>
        <end position="33"/>
    </location>
</feature>
<evidence type="ECO:0000313" key="3">
    <source>
        <dbReference type="Proteomes" id="UP000490800"/>
    </source>
</evidence>
<reference evidence="2 3" key="1">
    <citation type="journal article" date="2019" name="Microorganisms">
        <title>Paenibacillus lutrae sp. nov., A Chitinolytic Species Isolated from A River Otter in Castril Natural Park, Granada, Spain.</title>
        <authorList>
            <person name="Rodriguez M."/>
            <person name="Reina J.C."/>
            <person name="Bejar V."/>
            <person name="Llamas I."/>
        </authorList>
    </citation>
    <scope>NUCLEOTIDE SEQUENCE [LARGE SCALE GENOMIC DNA]</scope>
    <source>
        <strain evidence="2 3">N10</strain>
    </source>
</reference>
<evidence type="ECO:0000256" key="1">
    <source>
        <dbReference type="SAM" id="MobiDB-lite"/>
    </source>
</evidence>
<dbReference type="RefSeq" id="WP_157338197.1">
    <property type="nucleotide sequence ID" value="NZ_RHLK01000015.1"/>
</dbReference>
<proteinExistence type="predicted"/>
<sequence>MEQGSTEWIPELEVERKRDSHSPSADQVSRSTSRYMERPLPVIGAEGLVLQRAVREFCGFKQIRVAPRSFVPSTRGLFCVQFVQVF</sequence>
<keyword evidence="3" id="KW-1185">Reference proteome</keyword>
<organism evidence="2 3">
    <name type="scientific">Paenibacillus lutrae</name>
    <dbReference type="NCBI Taxonomy" id="2078573"/>
    <lineage>
        <taxon>Bacteria</taxon>
        <taxon>Bacillati</taxon>
        <taxon>Bacillota</taxon>
        <taxon>Bacilli</taxon>
        <taxon>Bacillales</taxon>
        <taxon>Paenibacillaceae</taxon>
        <taxon>Paenibacillus</taxon>
    </lineage>
</organism>
<dbReference type="Proteomes" id="UP000490800">
    <property type="component" value="Unassembled WGS sequence"/>
</dbReference>
<accession>A0A7X3K156</accession>
<protein>
    <submittedName>
        <fullName evidence="2">Uncharacterized protein</fullName>
    </submittedName>
</protein>
<evidence type="ECO:0000313" key="2">
    <source>
        <dbReference type="EMBL" id="MVP01765.1"/>
    </source>
</evidence>
<gene>
    <name evidence="2" type="ORF">EDM21_19915</name>
</gene>
<comment type="caution">
    <text evidence="2">The sequence shown here is derived from an EMBL/GenBank/DDBJ whole genome shotgun (WGS) entry which is preliminary data.</text>
</comment>